<sequence length="154" mass="16500">MTHTTADRHPTLVTSGTGKTGSRVVTRLRAAGRPVRIGSRAAEIPFDWADRGTWPAALSGVRTVYLAFQPDLAVPGAPEVIRAFTAAAAHAGVRKLVLLSGRGEPEAARCERIVRESGLNWTWCAAASSRRTSARARSPATRWAADARSPTVTW</sequence>
<keyword evidence="3" id="KW-1185">Reference proteome</keyword>
<accession>A0ABV2XKT8</accession>
<dbReference type="PANTHER" id="PTHR43162">
    <property type="match status" value="1"/>
</dbReference>
<feature type="region of interest" description="Disordered" evidence="1">
    <location>
        <begin position="135"/>
        <end position="154"/>
    </location>
</feature>
<gene>
    <name evidence="2" type="ORF">ABZ507_32400</name>
</gene>
<feature type="non-terminal residue" evidence="2">
    <location>
        <position position="154"/>
    </location>
</feature>
<comment type="caution">
    <text evidence="2">The sequence shown here is derived from an EMBL/GenBank/DDBJ whole genome shotgun (WGS) entry which is preliminary data.</text>
</comment>
<dbReference type="EMBL" id="JBEYBR010000152">
    <property type="protein sequence ID" value="MEU2126520.1"/>
    <property type="molecule type" value="Genomic_DNA"/>
</dbReference>
<dbReference type="InterPro" id="IPR036291">
    <property type="entry name" value="NAD(P)-bd_dom_sf"/>
</dbReference>
<dbReference type="SUPFAM" id="SSF51735">
    <property type="entry name" value="NAD(P)-binding Rossmann-fold domains"/>
    <property type="match status" value="1"/>
</dbReference>
<feature type="compositionally biased region" description="Basic and acidic residues" evidence="1">
    <location>
        <begin position="1"/>
        <end position="10"/>
    </location>
</feature>
<evidence type="ECO:0000313" key="3">
    <source>
        <dbReference type="Proteomes" id="UP001550535"/>
    </source>
</evidence>
<dbReference type="Gene3D" id="3.40.50.720">
    <property type="entry name" value="NAD(P)-binding Rossmann-like Domain"/>
    <property type="match status" value="1"/>
</dbReference>
<feature type="region of interest" description="Disordered" evidence="1">
    <location>
        <begin position="1"/>
        <end position="20"/>
    </location>
</feature>
<organism evidence="2 3">
    <name type="scientific">Nocardia niwae</name>
    <dbReference type="NCBI Taxonomy" id="626084"/>
    <lineage>
        <taxon>Bacteria</taxon>
        <taxon>Bacillati</taxon>
        <taxon>Actinomycetota</taxon>
        <taxon>Actinomycetes</taxon>
        <taxon>Mycobacteriales</taxon>
        <taxon>Nocardiaceae</taxon>
        <taxon>Nocardia</taxon>
    </lineage>
</organism>
<proteinExistence type="predicted"/>
<dbReference type="InterPro" id="IPR051604">
    <property type="entry name" value="Ergot_Alk_Oxidoreductase"/>
</dbReference>
<name>A0ABV2XKT8_9NOCA</name>
<dbReference type="Proteomes" id="UP001550535">
    <property type="component" value="Unassembled WGS sequence"/>
</dbReference>
<evidence type="ECO:0000313" key="2">
    <source>
        <dbReference type="EMBL" id="MEU2126520.1"/>
    </source>
</evidence>
<feature type="compositionally biased region" description="Low complexity" evidence="1">
    <location>
        <begin position="135"/>
        <end position="144"/>
    </location>
</feature>
<evidence type="ECO:0000256" key="1">
    <source>
        <dbReference type="SAM" id="MobiDB-lite"/>
    </source>
</evidence>
<protein>
    <recommendedName>
        <fullName evidence="4">NAD(P)-binding domain-containing protein</fullName>
    </recommendedName>
</protein>
<evidence type="ECO:0008006" key="4">
    <source>
        <dbReference type="Google" id="ProtNLM"/>
    </source>
</evidence>
<reference evidence="2 3" key="1">
    <citation type="submission" date="2024-06" db="EMBL/GenBank/DDBJ databases">
        <title>The Natural Products Discovery Center: Release of the First 8490 Sequenced Strains for Exploring Actinobacteria Biosynthetic Diversity.</title>
        <authorList>
            <person name="Kalkreuter E."/>
            <person name="Kautsar S.A."/>
            <person name="Yang D."/>
            <person name="Bader C.D."/>
            <person name="Teijaro C.N."/>
            <person name="Fluegel L."/>
            <person name="Davis C.M."/>
            <person name="Simpson J.R."/>
            <person name="Lauterbach L."/>
            <person name="Steele A.D."/>
            <person name="Gui C."/>
            <person name="Meng S."/>
            <person name="Li G."/>
            <person name="Viehrig K."/>
            <person name="Ye F."/>
            <person name="Su P."/>
            <person name="Kiefer A.F."/>
            <person name="Nichols A."/>
            <person name="Cepeda A.J."/>
            <person name="Yan W."/>
            <person name="Fan B."/>
            <person name="Jiang Y."/>
            <person name="Adhikari A."/>
            <person name="Zheng C.-J."/>
            <person name="Schuster L."/>
            <person name="Cowan T.M."/>
            <person name="Smanski M.J."/>
            <person name="Chevrette M.G."/>
            <person name="De Carvalho L.P.S."/>
            <person name="Shen B."/>
        </authorList>
    </citation>
    <scope>NUCLEOTIDE SEQUENCE [LARGE SCALE GENOMIC DNA]</scope>
    <source>
        <strain evidence="2 3">NPDC019434</strain>
    </source>
</reference>
<dbReference type="PANTHER" id="PTHR43162:SF1">
    <property type="entry name" value="PRESTALK A DIFFERENTIATION PROTEIN A"/>
    <property type="match status" value="1"/>
</dbReference>